<dbReference type="AlphaFoldDB" id="A0AAV9A2T3"/>
<name>A0AAV9A2T3_ACOGR</name>
<proteinExistence type="predicted"/>
<accession>A0AAV9A2T3</accession>
<protein>
    <submittedName>
        <fullName evidence="2">Uncharacterized protein</fullName>
    </submittedName>
</protein>
<reference evidence="2" key="2">
    <citation type="submission" date="2023-06" db="EMBL/GenBank/DDBJ databases">
        <authorList>
            <person name="Ma L."/>
            <person name="Liu K.-W."/>
            <person name="Li Z."/>
            <person name="Hsiao Y.-Y."/>
            <person name="Qi Y."/>
            <person name="Fu T."/>
            <person name="Tang G."/>
            <person name="Zhang D."/>
            <person name="Sun W.-H."/>
            <person name="Liu D.-K."/>
            <person name="Li Y."/>
            <person name="Chen G.-Z."/>
            <person name="Liu X.-D."/>
            <person name="Liao X.-Y."/>
            <person name="Jiang Y.-T."/>
            <person name="Yu X."/>
            <person name="Hao Y."/>
            <person name="Huang J."/>
            <person name="Zhao X.-W."/>
            <person name="Ke S."/>
            <person name="Chen Y.-Y."/>
            <person name="Wu W.-L."/>
            <person name="Hsu J.-L."/>
            <person name="Lin Y.-F."/>
            <person name="Huang M.-D."/>
            <person name="Li C.-Y."/>
            <person name="Huang L."/>
            <person name="Wang Z.-W."/>
            <person name="Zhao X."/>
            <person name="Zhong W.-Y."/>
            <person name="Peng D.-H."/>
            <person name="Ahmad S."/>
            <person name="Lan S."/>
            <person name="Zhang J.-S."/>
            <person name="Tsai W.-C."/>
            <person name="Van De Peer Y."/>
            <person name="Liu Z.-J."/>
        </authorList>
    </citation>
    <scope>NUCLEOTIDE SEQUENCE</scope>
    <source>
        <strain evidence="2">SCP</strain>
        <tissue evidence="2">Leaves</tissue>
    </source>
</reference>
<evidence type="ECO:0000313" key="3">
    <source>
        <dbReference type="Proteomes" id="UP001179952"/>
    </source>
</evidence>
<comment type="caution">
    <text evidence="2">The sequence shown here is derived from an EMBL/GenBank/DDBJ whole genome shotgun (WGS) entry which is preliminary data.</text>
</comment>
<feature type="compositionally biased region" description="Polar residues" evidence="1">
    <location>
        <begin position="1"/>
        <end position="13"/>
    </location>
</feature>
<organism evidence="2 3">
    <name type="scientific">Acorus gramineus</name>
    <name type="common">Dwarf sweet flag</name>
    <dbReference type="NCBI Taxonomy" id="55184"/>
    <lineage>
        <taxon>Eukaryota</taxon>
        <taxon>Viridiplantae</taxon>
        <taxon>Streptophyta</taxon>
        <taxon>Embryophyta</taxon>
        <taxon>Tracheophyta</taxon>
        <taxon>Spermatophyta</taxon>
        <taxon>Magnoliopsida</taxon>
        <taxon>Liliopsida</taxon>
        <taxon>Acoraceae</taxon>
        <taxon>Acorus</taxon>
    </lineage>
</organism>
<feature type="compositionally biased region" description="Basic and acidic residues" evidence="1">
    <location>
        <begin position="14"/>
        <end position="27"/>
    </location>
</feature>
<gene>
    <name evidence="2" type="ORF">QJS04_geneDACA011499</name>
</gene>
<dbReference type="EMBL" id="JAUJYN010000016">
    <property type="protein sequence ID" value="KAK1258482.1"/>
    <property type="molecule type" value="Genomic_DNA"/>
</dbReference>
<sequence>MDQRENSSAGTDLQNRRELERDLHNKPIKGDGEVAQLMEELIVRVVEEMERLPAHMVVAAHWRRRSHDCWSLVEVVDARWTRRSHGWRWSTPDGEGFDV</sequence>
<reference evidence="2" key="1">
    <citation type="journal article" date="2023" name="Nat. Commun.">
        <title>Diploid and tetraploid genomes of Acorus and the evolution of monocots.</title>
        <authorList>
            <person name="Ma L."/>
            <person name="Liu K.W."/>
            <person name="Li Z."/>
            <person name="Hsiao Y.Y."/>
            <person name="Qi Y."/>
            <person name="Fu T."/>
            <person name="Tang G.D."/>
            <person name="Zhang D."/>
            <person name="Sun W.H."/>
            <person name="Liu D.K."/>
            <person name="Li Y."/>
            <person name="Chen G.Z."/>
            <person name="Liu X.D."/>
            <person name="Liao X.Y."/>
            <person name="Jiang Y.T."/>
            <person name="Yu X."/>
            <person name="Hao Y."/>
            <person name="Huang J."/>
            <person name="Zhao X.W."/>
            <person name="Ke S."/>
            <person name="Chen Y.Y."/>
            <person name="Wu W.L."/>
            <person name="Hsu J.L."/>
            <person name="Lin Y.F."/>
            <person name="Huang M.D."/>
            <person name="Li C.Y."/>
            <person name="Huang L."/>
            <person name="Wang Z.W."/>
            <person name="Zhao X."/>
            <person name="Zhong W.Y."/>
            <person name="Peng D.H."/>
            <person name="Ahmad S."/>
            <person name="Lan S."/>
            <person name="Zhang J.S."/>
            <person name="Tsai W.C."/>
            <person name="Van de Peer Y."/>
            <person name="Liu Z.J."/>
        </authorList>
    </citation>
    <scope>NUCLEOTIDE SEQUENCE</scope>
    <source>
        <strain evidence="2">SCP</strain>
    </source>
</reference>
<dbReference type="Proteomes" id="UP001179952">
    <property type="component" value="Unassembled WGS sequence"/>
</dbReference>
<keyword evidence="3" id="KW-1185">Reference proteome</keyword>
<evidence type="ECO:0000256" key="1">
    <source>
        <dbReference type="SAM" id="MobiDB-lite"/>
    </source>
</evidence>
<feature type="region of interest" description="Disordered" evidence="1">
    <location>
        <begin position="1"/>
        <end position="27"/>
    </location>
</feature>
<evidence type="ECO:0000313" key="2">
    <source>
        <dbReference type="EMBL" id="KAK1258482.1"/>
    </source>
</evidence>